<organism evidence="2 3">
    <name type="scientific">Candidatus Collierbacteria bacterium GW2011_GWA2_42_17</name>
    <dbReference type="NCBI Taxonomy" id="1618378"/>
    <lineage>
        <taxon>Bacteria</taxon>
        <taxon>Candidatus Collieribacteriota</taxon>
    </lineage>
</organism>
<evidence type="ECO:0000313" key="3">
    <source>
        <dbReference type="Proteomes" id="UP000033854"/>
    </source>
</evidence>
<dbReference type="Proteomes" id="UP000033854">
    <property type="component" value="Unassembled WGS sequence"/>
</dbReference>
<sequence>MAGILSNEKYSLYFQRVSLMYKRPEIRASLEVILSVFTITILIFAAIRPTLTNIVSLQKRIEDQEVINKKADNKIVQLLNAQNQLNTFRSKLRLFDEAVPDNFSYIDSSLRLEYVAKKNNLILDSLVFPGISLLGEVKTGGEWTTKLIKPSANVLSNQLTFSVRGKPEDVIIFLKDIENMDRLVLLNSVSLTKQIGLTRAEDSLNATGQMTFYFYTDKQ</sequence>
<evidence type="ECO:0000313" key="2">
    <source>
        <dbReference type="EMBL" id="KKS43394.1"/>
    </source>
</evidence>
<dbReference type="AlphaFoldDB" id="A0A0G0Z3Q8"/>
<protein>
    <submittedName>
        <fullName evidence="2">Uncharacterized protein</fullName>
    </submittedName>
</protein>
<comment type="caution">
    <text evidence="2">The sequence shown here is derived from an EMBL/GenBank/DDBJ whole genome shotgun (WGS) entry which is preliminary data.</text>
</comment>
<dbReference type="Gene3D" id="3.30.70.60">
    <property type="match status" value="1"/>
</dbReference>
<feature type="transmembrane region" description="Helical" evidence="1">
    <location>
        <begin position="28"/>
        <end position="47"/>
    </location>
</feature>
<keyword evidence="1" id="KW-1133">Transmembrane helix</keyword>
<dbReference type="EMBL" id="LCDA01000001">
    <property type="protein sequence ID" value="KKS43394.1"/>
    <property type="molecule type" value="Genomic_DNA"/>
</dbReference>
<dbReference type="InterPro" id="IPR014717">
    <property type="entry name" value="Transl_elong_EF1B/ribsomal_bS6"/>
</dbReference>
<keyword evidence="1" id="KW-0812">Transmembrane</keyword>
<keyword evidence="1" id="KW-0472">Membrane</keyword>
<name>A0A0G0Z3Q8_9BACT</name>
<reference evidence="2 3" key="1">
    <citation type="journal article" date="2015" name="Nature">
        <title>rRNA introns, odd ribosomes, and small enigmatic genomes across a large radiation of phyla.</title>
        <authorList>
            <person name="Brown C.T."/>
            <person name="Hug L.A."/>
            <person name="Thomas B.C."/>
            <person name="Sharon I."/>
            <person name="Castelle C.J."/>
            <person name="Singh A."/>
            <person name="Wilkins M.J."/>
            <person name="Williams K.H."/>
            <person name="Banfield J.F."/>
        </authorList>
    </citation>
    <scope>NUCLEOTIDE SEQUENCE [LARGE SCALE GENOMIC DNA]</scope>
</reference>
<accession>A0A0G0Z3Q8</accession>
<proteinExistence type="predicted"/>
<gene>
    <name evidence="2" type="ORF">UV06_C0001G0128</name>
</gene>
<evidence type="ECO:0000256" key="1">
    <source>
        <dbReference type="SAM" id="Phobius"/>
    </source>
</evidence>